<evidence type="ECO:0000313" key="2">
    <source>
        <dbReference type="EMBL" id="ROL45496.1"/>
    </source>
</evidence>
<protein>
    <submittedName>
        <fullName evidence="2">Uncharacterized protein</fullName>
    </submittedName>
</protein>
<feature type="region of interest" description="Disordered" evidence="1">
    <location>
        <begin position="1"/>
        <end position="34"/>
    </location>
</feature>
<proteinExistence type="predicted"/>
<dbReference type="EMBL" id="RJVU01042553">
    <property type="protein sequence ID" value="ROL45496.1"/>
    <property type="molecule type" value="Genomic_DNA"/>
</dbReference>
<reference evidence="2 3" key="1">
    <citation type="submission" date="2018-10" db="EMBL/GenBank/DDBJ databases">
        <title>Genome assembly for a Yunnan-Guizhou Plateau 3E fish, Anabarilius grahami (Regan), and its evolutionary and genetic applications.</title>
        <authorList>
            <person name="Jiang W."/>
        </authorList>
    </citation>
    <scope>NUCLEOTIDE SEQUENCE [LARGE SCALE GENOMIC DNA]</scope>
    <source>
        <strain evidence="2">AG-KIZ</strain>
        <tissue evidence="2">Muscle</tissue>
    </source>
</reference>
<organism evidence="2 3">
    <name type="scientific">Anabarilius grahami</name>
    <name type="common">Kanglang fish</name>
    <name type="synonym">Barilius grahami</name>
    <dbReference type="NCBI Taxonomy" id="495550"/>
    <lineage>
        <taxon>Eukaryota</taxon>
        <taxon>Metazoa</taxon>
        <taxon>Chordata</taxon>
        <taxon>Craniata</taxon>
        <taxon>Vertebrata</taxon>
        <taxon>Euteleostomi</taxon>
        <taxon>Actinopterygii</taxon>
        <taxon>Neopterygii</taxon>
        <taxon>Teleostei</taxon>
        <taxon>Ostariophysi</taxon>
        <taxon>Cypriniformes</taxon>
        <taxon>Xenocyprididae</taxon>
        <taxon>Xenocypridinae</taxon>
        <taxon>Xenocypridinae incertae sedis</taxon>
        <taxon>Anabarilius</taxon>
    </lineage>
</organism>
<name>A0A3N0YGW6_ANAGA</name>
<keyword evidence="3" id="KW-1185">Reference proteome</keyword>
<sequence>MAELDRFPGHRIEDGGARRRGGILRSTPGMQPGVSLPILTHNSSGSFLTPRSSPPRGAIEMSFKMAEIDRFPGHGLEEVGARKRGSINLSIEKHPASRGQPSVPIRFL</sequence>
<dbReference type="Proteomes" id="UP000281406">
    <property type="component" value="Unassembled WGS sequence"/>
</dbReference>
<evidence type="ECO:0000313" key="3">
    <source>
        <dbReference type="Proteomes" id="UP000281406"/>
    </source>
</evidence>
<dbReference type="AlphaFoldDB" id="A0A3N0YGW6"/>
<feature type="compositionally biased region" description="Basic and acidic residues" evidence="1">
    <location>
        <begin position="1"/>
        <end position="17"/>
    </location>
</feature>
<comment type="caution">
    <text evidence="2">The sequence shown here is derived from an EMBL/GenBank/DDBJ whole genome shotgun (WGS) entry which is preliminary data.</text>
</comment>
<accession>A0A3N0YGW6</accession>
<gene>
    <name evidence="2" type="ORF">DPX16_16171</name>
</gene>
<evidence type="ECO:0000256" key="1">
    <source>
        <dbReference type="SAM" id="MobiDB-lite"/>
    </source>
</evidence>